<dbReference type="GeneID" id="96229311"/>
<reference evidence="1 2" key="1">
    <citation type="submission" date="2015-09" db="EMBL/GenBank/DDBJ databases">
        <authorList>
            <consortium name="Pathogen Informatics"/>
        </authorList>
    </citation>
    <scope>NUCLEOTIDE SEQUENCE [LARGE SCALE GENOMIC DNA]</scope>
    <source>
        <strain evidence="1 2">2789STDY5834914</strain>
    </source>
</reference>
<protein>
    <recommendedName>
        <fullName evidence="3">DUF669 domain-containing protein</fullName>
    </recommendedName>
</protein>
<name>A0A174RAL2_9FIRM</name>
<evidence type="ECO:0000313" key="2">
    <source>
        <dbReference type="Proteomes" id="UP000095485"/>
    </source>
</evidence>
<dbReference type="EMBL" id="CZAY01000014">
    <property type="protein sequence ID" value="CUP80857.1"/>
    <property type="molecule type" value="Genomic_DNA"/>
</dbReference>
<evidence type="ECO:0008006" key="3">
    <source>
        <dbReference type="Google" id="ProtNLM"/>
    </source>
</evidence>
<evidence type="ECO:0000313" key="1">
    <source>
        <dbReference type="EMBL" id="CUP80857.1"/>
    </source>
</evidence>
<accession>A0A174RAL2</accession>
<proteinExistence type="predicted"/>
<dbReference type="Proteomes" id="UP000095485">
    <property type="component" value="Unassembled WGS sequence"/>
</dbReference>
<dbReference type="RefSeq" id="WP_055283634.1">
    <property type="nucleotide sequence ID" value="NZ_CZAY01000014.1"/>
</dbReference>
<gene>
    <name evidence="1" type="ORF">ERS852526_02032</name>
</gene>
<organism evidence="1 2">
    <name type="scientific">Dorea longicatena</name>
    <dbReference type="NCBI Taxonomy" id="88431"/>
    <lineage>
        <taxon>Bacteria</taxon>
        <taxon>Bacillati</taxon>
        <taxon>Bacillota</taxon>
        <taxon>Clostridia</taxon>
        <taxon>Lachnospirales</taxon>
        <taxon>Lachnospiraceae</taxon>
        <taxon>Dorea</taxon>
    </lineage>
</organism>
<sequence length="117" mass="13466">MLLQKLKAGIYTGKIKTYNTRRSNRTGLTYLNLTVTIKANGQKVDFQKSYCLDPGKNMDIIEIMEAVDGVDVDEEADFEKLYNHFFKVSIVYNKLGQPFIAELQVAEDFEVEEEDLF</sequence>
<dbReference type="AlphaFoldDB" id="A0A174RAL2"/>